<reference evidence="1 2" key="1">
    <citation type="journal article" date="2010" name="Nat. Biotechnol.">
        <title>Genome sequence of the model mushroom Schizophyllum commune.</title>
        <authorList>
            <person name="Ohm R.A."/>
            <person name="de Jong J.F."/>
            <person name="Lugones L.G."/>
            <person name="Aerts A."/>
            <person name="Kothe E."/>
            <person name="Stajich J.E."/>
            <person name="de Vries R.P."/>
            <person name="Record E."/>
            <person name="Levasseur A."/>
            <person name="Baker S.E."/>
            <person name="Bartholomew K.A."/>
            <person name="Coutinho P.M."/>
            <person name="Erdmann S."/>
            <person name="Fowler T.J."/>
            <person name="Gathman A.C."/>
            <person name="Lombard V."/>
            <person name="Henrissat B."/>
            <person name="Knabe N."/>
            <person name="Kuees U."/>
            <person name="Lilly W.W."/>
            <person name="Lindquist E."/>
            <person name="Lucas S."/>
            <person name="Magnuson J.K."/>
            <person name="Piumi F."/>
            <person name="Raudaskoski M."/>
            <person name="Salamov A."/>
            <person name="Schmutz J."/>
            <person name="Schwarze F.W.M.R."/>
            <person name="vanKuyk P.A."/>
            <person name="Horton J.S."/>
            <person name="Grigoriev I.V."/>
            <person name="Woesten H.A.B."/>
        </authorList>
    </citation>
    <scope>NUCLEOTIDE SEQUENCE [LARGE SCALE GENOMIC DNA]</scope>
    <source>
        <strain evidence="2">H4-8 / FGSC 9210</strain>
    </source>
</reference>
<keyword evidence="2" id="KW-1185">Reference proteome</keyword>
<proteinExistence type="predicted"/>
<dbReference type="InParanoid" id="D8PTC2"/>
<evidence type="ECO:0000313" key="1">
    <source>
        <dbReference type="EMBL" id="EFJ01291.1"/>
    </source>
</evidence>
<dbReference type="Proteomes" id="UP000007431">
    <property type="component" value="Unassembled WGS sequence"/>
</dbReference>
<dbReference type="EMBL" id="GL377303">
    <property type="protein sequence ID" value="EFJ01291.1"/>
    <property type="molecule type" value="Genomic_DNA"/>
</dbReference>
<evidence type="ECO:0000313" key="2">
    <source>
        <dbReference type="Proteomes" id="UP000007431"/>
    </source>
</evidence>
<dbReference type="HOGENOM" id="CLU_2923988_0_0_1"/>
<organism evidence="2">
    <name type="scientific">Schizophyllum commune (strain H4-8 / FGSC 9210)</name>
    <name type="common">Split gill fungus</name>
    <dbReference type="NCBI Taxonomy" id="578458"/>
    <lineage>
        <taxon>Eukaryota</taxon>
        <taxon>Fungi</taxon>
        <taxon>Dikarya</taxon>
        <taxon>Basidiomycota</taxon>
        <taxon>Agaricomycotina</taxon>
        <taxon>Agaricomycetes</taxon>
        <taxon>Agaricomycetidae</taxon>
        <taxon>Agaricales</taxon>
        <taxon>Schizophyllaceae</taxon>
        <taxon>Schizophyllum</taxon>
    </lineage>
</organism>
<name>D8PTC2_SCHCM</name>
<sequence length="61" mass="6694">MLSCSHVVSSALRRSAYPRFPTAHGRCRPLHGCTLDYPSSTISGLRDVSLINDHEHVTPCS</sequence>
<accession>D8PTC2</accession>
<protein>
    <submittedName>
        <fullName evidence="1">Expressed protein</fullName>
    </submittedName>
</protein>
<dbReference type="AlphaFoldDB" id="D8PTC2"/>
<gene>
    <name evidence="1" type="ORF">SCHCODRAFT_10612</name>
</gene>